<dbReference type="EMBL" id="MGGP01000003">
    <property type="protein sequence ID" value="OGM33391.1"/>
    <property type="molecule type" value="Genomic_DNA"/>
</dbReference>
<feature type="region of interest" description="Disordered" evidence="8">
    <location>
        <begin position="136"/>
        <end position="159"/>
    </location>
</feature>
<comment type="subunit">
    <text evidence="7">Part of the 50S ribosomal subunit. Forms a cluster with proteins L14 and L19.</text>
</comment>
<dbReference type="Gene3D" id="3.30.160.810">
    <property type="match status" value="1"/>
</dbReference>
<keyword evidence="5 7" id="KW-0687">Ribonucleoprotein</keyword>
<protein>
    <recommendedName>
        <fullName evidence="6 7">Large ribosomal subunit protein uL3</fullName>
    </recommendedName>
</protein>
<organism evidence="9 10">
    <name type="scientific">Candidatus Woesebacteria bacterium RIFCSPHIGHO2_01_FULL_44_21</name>
    <dbReference type="NCBI Taxonomy" id="1802503"/>
    <lineage>
        <taxon>Bacteria</taxon>
        <taxon>Candidatus Woeseibacteriota</taxon>
    </lineage>
</organism>
<dbReference type="GO" id="GO:0019843">
    <property type="term" value="F:rRNA binding"/>
    <property type="evidence" value="ECO:0007669"/>
    <property type="project" value="UniProtKB-UniRule"/>
</dbReference>
<dbReference type="SUPFAM" id="SSF50447">
    <property type="entry name" value="Translation proteins"/>
    <property type="match status" value="1"/>
</dbReference>
<evidence type="ECO:0000256" key="6">
    <source>
        <dbReference type="ARBA" id="ARBA00035243"/>
    </source>
</evidence>
<evidence type="ECO:0000256" key="7">
    <source>
        <dbReference type="HAMAP-Rule" id="MF_01325"/>
    </source>
</evidence>
<dbReference type="FunFam" id="2.40.30.10:FF:000004">
    <property type="entry name" value="50S ribosomal protein L3"/>
    <property type="match status" value="1"/>
</dbReference>
<dbReference type="PANTHER" id="PTHR11229">
    <property type="entry name" value="50S RIBOSOMAL PROTEIN L3"/>
    <property type="match status" value="1"/>
</dbReference>
<comment type="function">
    <text evidence="7">One of the primary rRNA binding proteins, it binds directly near the 3'-end of the 23S rRNA, where it nucleates assembly of the 50S subunit.</text>
</comment>
<evidence type="ECO:0000313" key="9">
    <source>
        <dbReference type="EMBL" id="OGM33391.1"/>
    </source>
</evidence>
<dbReference type="GO" id="GO:0003735">
    <property type="term" value="F:structural constituent of ribosome"/>
    <property type="evidence" value="ECO:0007669"/>
    <property type="project" value="UniProtKB-UniRule"/>
</dbReference>
<dbReference type="GO" id="GO:0006412">
    <property type="term" value="P:translation"/>
    <property type="evidence" value="ECO:0007669"/>
    <property type="project" value="UniProtKB-UniRule"/>
</dbReference>
<dbReference type="AlphaFoldDB" id="A0A1F7Z1L6"/>
<dbReference type="Pfam" id="PF00297">
    <property type="entry name" value="Ribosomal_L3"/>
    <property type="match status" value="1"/>
</dbReference>
<proteinExistence type="inferred from homology"/>
<name>A0A1F7Z1L6_9BACT</name>
<evidence type="ECO:0000313" key="10">
    <source>
        <dbReference type="Proteomes" id="UP000178870"/>
    </source>
</evidence>
<evidence type="ECO:0000256" key="3">
    <source>
        <dbReference type="ARBA" id="ARBA00022884"/>
    </source>
</evidence>
<dbReference type="HAMAP" id="MF_01325_B">
    <property type="entry name" value="Ribosomal_uL3_B"/>
    <property type="match status" value="1"/>
</dbReference>
<dbReference type="NCBIfam" id="TIGR03625">
    <property type="entry name" value="L3_bact"/>
    <property type="match status" value="1"/>
</dbReference>
<dbReference type="Proteomes" id="UP000178870">
    <property type="component" value="Unassembled WGS sequence"/>
</dbReference>
<evidence type="ECO:0000256" key="5">
    <source>
        <dbReference type="ARBA" id="ARBA00023274"/>
    </source>
</evidence>
<accession>A0A1F7Z1L6</accession>
<dbReference type="InterPro" id="IPR009000">
    <property type="entry name" value="Transl_B-barrel_sf"/>
</dbReference>
<evidence type="ECO:0000256" key="2">
    <source>
        <dbReference type="ARBA" id="ARBA00022730"/>
    </source>
</evidence>
<keyword evidence="4 7" id="KW-0689">Ribosomal protein</keyword>
<comment type="similarity">
    <text evidence="1 7">Belongs to the universal ribosomal protein uL3 family.</text>
</comment>
<gene>
    <name evidence="7" type="primary">rplC</name>
    <name evidence="9" type="ORF">A2803_04290</name>
</gene>
<dbReference type="InterPro" id="IPR019927">
    <property type="entry name" value="Ribosomal_uL3_bac/org-type"/>
</dbReference>
<comment type="caution">
    <text evidence="9">The sequence shown here is derived from an EMBL/GenBank/DDBJ whole genome shotgun (WGS) entry which is preliminary data.</text>
</comment>
<dbReference type="InterPro" id="IPR000597">
    <property type="entry name" value="Ribosomal_uL3"/>
</dbReference>
<evidence type="ECO:0000256" key="8">
    <source>
        <dbReference type="SAM" id="MobiDB-lite"/>
    </source>
</evidence>
<sequence length="219" mass="23436">MIDTILGTKQKMSQAFVENTRVPVTVISVEPNIVTQVLSESKNGYWGVQLGTGAKKTKNMTKSVLGHLKKAGSPSEAERRGARFLREIRLTSEPEEKVGDTIKVSDIFSAGDVVRVTGVSKGKGFAGGVKRWHFAGGPKTHGQSDRLRAPGSIGQGTDPGRVWKGKKMAGRMGGDTVSIKNIKVVAVDAEKNELHLSGPVPGTPESLLIIKRIGRPNES</sequence>
<dbReference type="PANTHER" id="PTHR11229:SF16">
    <property type="entry name" value="LARGE RIBOSOMAL SUBUNIT PROTEIN UL3C"/>
    <property type="match status" value="1"/>
</dbReference>
<keyword evidence="3 7" id="KW-0694">RNA-binding</keyword>
<evidence type="ECO:0000256" key="1">
    <source>
        <dbReference type="ARBA" id="ARBA00006540"/>
    </source>
</evidence>
<reference evidence="9 10" key="1">
    <citation type="journal article" date="2016" name="Nat. Commun.">
        <title>Thousands of microbial genomes shed light on interconnected biogeochemical processes in an aquifer system.</title>
        <authorList>
            <person name="Anantharaman K."/>
            <person name="Brown C.T."/>
            <person name="Hug L.A."/>
            <person name="Sharon I."/>
            <person name="Castelle C.J."/>
            <person name="Probst A.J."/>
            <person name="Thomas B.C."/>
            <person name="Singh A."/>
            <person name="Wilkins M.J."/>
            <person name="Karaoz U."/>
            <person name="Brodie E.L."/>
            <person name="Williams K.H."/>
            <person name="Hubbard S.S."/>
            <person name="Banfield J.F."/>
        </authorList>
    </citation>
    <scope>NUCLEOTIDE SEQUENCE [LARGE SCALE GENOMIC DNA]</scope>
</reference>
<keyword evidence="2 7" id="KW-0699">rRNA-binding</keyword>
<evidence type="ECO:0000256" key="4">
    <source>
        <dbReference type="ARBA" id="ARBA00022980"/>
    </source>
</evidence>
<dbReference type="GO" id="GO:0022625">
    <property type="term" value="C:cytosolic large ribosomal subunit"/>
    <property type="evidence" value="ECO:0007669"/>
    <property type="project" value="TreeGrafter"/>
</dbReference>
<dbReference type="Gene3D" id="2.40.30.10">
    <property type="entry name" value="Translation factors"/>
    <property type="match status" value="1"/>
</dbReference>